<keyword evidence="2" id="KW-1185">Reference proteome</keyword>
<comment type="caution">
    <text evidence="1">The sequence shown here is derived from an EMBL/GenBank/DDBJ whole genome shotgun (WGS) entry which is preliminary data.</text>
</comment>
<evidence type="ECO:0000313" key="2">
    <source>
        <dbReference type="Proteomes" id="UP001595075"/>
    </source>
</evidence>
<organism evidence="1 2">
    <name type="scientific">Oculimacula yallundae</name>
    <dbReference type="NCBI Taxonomy" id="86028"/>
    <lineage>
        <taxon>Eukaryota</taxon>
        <taxon>Fungi</taxon>
        <taxon>Dikarya</taxon>
        <taxon>Ascomycota</taxon>
        <taxon>Pezizomycotina</taxon>
        <taxon>Leotiomycetes</taxon>
        <taxon>Helotiales</taxon>
        <taxon>Ploettnerulaceae</taxon>
        <taxon>Oculimacula</taxon>
    </lineage>
</organism>
<reference evidence="1 2" key="1">
    <citation type="journal article" date="2024" name="Commun. Biol.">
        <title>Comparative genomic analysis of thermophilic fungi reveals convergent evolutionary adaptations and gene losses.</title>
        <authorList>
            <person name="Steindorff A.S."/>
            <person name="Aguilar-Pontes M.V."/>
            <person name="Robinson A.J."/>
            <person name="Andreopoulos B."/>
            <person name="LaButti K."/>
            <person name="Kuo A."/>
            <person name="Mondo S."/>
            <person name="Riley R."/>
            <person name="Otillar R."/>
            <person name="Haridas S."/>
            <person name="Lipzen A."/>
            <person name="Grimwood J."/>
            <person name="Schmutz J."/>
            <person name="Clum A."/>
            <person name="Reid I.D."/>
            <person name="Moisan M.C."/>
            <person name="Butler G."/>
            <person name="Nguyen T.T.M."/>
            <person name="Dewar K."/>
            <person name="Conant G."/>
            <person name="Drula E."/>
            <person name="Henrissat B."/>
            <person name="Hansel C."/>
            <person name="Singer S."/>
            <person name="Hutchinson M.I."/>
            <person name="de Vries R.P."/>
            <person name="Natvig D.O."/>
            <person name="Powell A.J."/>
            <person name="Tsang A."/>
            <person name="Grigoriev I.V."/>
        </authorList>
    </citation>
    <scope>NUCLEOTIDE SEQUENCE [LARGE SCALE GENOMIC DNA]</scope>
    <source>
        <strain evidence="1 2">CBS 494.80</strain>
    </source>
</reference>
<evidence type="ECO:0000313" key="1">
    <source>
        <dbReference type="EMBL" id="KAL2073152.1"/>
    </source>
</evidence>
<proteinExistence type="predicted"/>
<accession>A0ABR4CTN1</accession>
<gene>
    <name evidence="1" type="ORF">VTL71DRAFT_10476</name>
</gene>
<name>A0ABR4CTN1_9HELO</name>
<dbReference type="Proteomes" id="UP001595075">
    <property type="component" value="Unassembled WGS sequence"/>
</dbReference>
<protein>
    <submittedName>
        <fullName evidence="1">Uncharacterized protein</fullName>
    </submittedName>
</protein>
<dbReference type="EMBL" id="JAZHXI010000003">
    <property type="protein sequence ID" value="KAL2073152.1"/>
    <property type="molecule type" value="Genomic_DNA"/>
</dbReference>
<sequence>MFMHGQLVVYVTVVECTSWRSAFWISRRTLHDILYTGRASFMHPGYVWLAKRPTHVKVMRDGCPLCENVDEYSDPGISRVSSPHCHGYP</sequence>